<accession>A0AAD4PHT6</accession>
<sequence length="320" mass="36925">MLLKEYPTIILDTIPKLYESQIKVFITHLYGIEAQVDRLPKKFCKMYTTQPLANQLLEYLGPRKANISPQDFYIVPEGKPFDIRLSDGKRLQMMLCAGNVLGSSLMLLIRKLRGGRLLYYYSAVQQDDLWCLMGNTTYHEWIALGTEQLLLNLQGAHLPFVHIDYEQVADEISTYYTDNGKHAVLKVPHFGYEWLIRKLAESNNLFGHIKLLDSFMKSYTCLSSDLKVFHQPGYTVNMTVNHICNTDIYDHETPYPLDNLKWSPIPNRINLIQICSLLRPLRISGIVGYHEKGTVIPVPEYLKSFKLKHSNEINVPCTRL</sequence>
<dbReference type="Proteomes" id="UP001200034">
    <property type="component" value="Unassembled WGS sequence"/>
</dbReference>
<comment type="caution">
    <text evidence="1">The sequence shown here is derived from an EMBL/GenBank/DDBJ whole genome shotgun (WGS) entry which is preliminary data.</text>
</comment>
<proteinExistence type="predicted"/>
<gene>
    <name evidence="1" type="ORF">KR093_005722</name>
</gene>
<feature type="non-terminal residue" evidence="1">
    <location>
        <position position="320"/>
    </location>
</feature>
<evidence type="ECO:0000313" key="2">
    <source>
        <dbReference type="Proteomes" id="UP001200034"/>
    </source>
</evidence>
<keyword evidence="2" id="KW-1185">Reference proteome</keyword>
<name>A0AAD4PHT6_9MUSC</name>
<dbReference type="EMBL" id="JAJJHW010003409">
    <property type="protein sequence ID" value="KAH8359307.1"/>
    <property type="molecule type" value="Genomic_DNA"/>
</dbReference>
<evidence type="ECO:0000313" key="1">
    <source>
        <dbReference type="EMBL" id="KAH8359307.1"/>
    </source>
</evidence>
<reference evidence="1" key="1">
    <citation type="journal article" date="2021" name="Mol. Ecol. Resour.">
        <title>Phylogenomic analyses of the genus Drosophila reveals genomic signals of climate adaptation.</title>
        <authorList>
            <person name="Li F."/>
            <person name="Rane R.V."/>
            <person name="Luria V."/>
            <person name="Xiong Z."/>
            <person name="Chen J."/>
            <person name="Li Z."/>
            <person name="Catullo R.A."/>
            <person name="Griffin P.C."/>
            <person name="Schiffer M."/>
            <person name="Pearce S."/>
            <person name="Lee S.F."/>
            <person name="McElroy K."/>
            <person name="Stocker A."/>
            <person name="Shirriffs J."/>
            <person name="Cockerell F."/>
            <person name="Coppin C."/>
            <person name="Sgro C.M."/>
            <person name="Karger A."/>
            <person name="Cain J.W."/>
            <person name="Weber J.A."/>
            <person name="Santpere G."/>
            <person name="Kirschner M.W."/>
            <person name="Hoffmann A.A."/>
            <person name="Oakeshott J.G."/>
            <person name="Zhang G."/>
        </authorList>
    </citation>
    <scope>NUCLEOTIDE SEQUENCE</scope>
    <source>
        <strain evidence="1">BGI-SZ-2011g</strain>
    </source>
</reference>
<dbReference type="AlphaFoldDB" id="A0AAD4PHT6"/>
<organism evidence="1 2">
    <name type="scientific">Drosophila rubida</name>
    <dbReference type="NCBI Taxonomy" id="30044"/>
    <lineage>
        <taxon>Eukaryota</taxon>
        <taxon>Metazoa</taxon>
        <taxon>Ecdysozoa</taxon>
        <taxon>Arthropoda</taxon>
        <taxon>Hexapoda</taxon>
        <taxon>Insecta</taxon>
        <taxon>Pterygota</taxon>
        <taxon>Neoptera</taxon>
        <taxon>Endopterygota</taxon>
        <taxon>Diptera</taxon>
        <taxon>Brachycera</taxon>
        <taxon>Muscomorpha</taxon>
        <taxon>Ephydroidea</taxon>
        <taxon>Drosophilidae</taxon>
        <taxon>Drosophila</taxon>
    </lineage>
</organism>
<protein>
    <submittedName>
        <fullName evidence="1">Uncharacterized protein</fullName>
    </submittedName>
</protein>